<accession>A0A1V9YZ15</accession>
<evidence type="ECO:0000313" key="2">
    <source>
        <dbReference type="EMBL" id="OQR90903.1"/>
    </source>
</evidence>
<dbReference type="STRING" id="1202772.A0A1V9YZ15"/>
<proteinExistence type="predicted"/>
<feature type="domain" description="WRKY19-like zinc finger" evidence="1">
    <location>
        <begin position="170"/>
        <end position="193"/>
    </location>
</feature>
<dbReference type="Proteomes" id="UP000243579">
    <property type="component" value="Unassembled WGS sequence"/>
</dbReference>
<dbReference type="AlphaFoldDB" id="A0A1V9YZ15"/>
<protein>
    <recommendedName>
        <fullName evidence="1">WRKY19-like zinc finger domain-containing protein</fullName>
    </recommendedName>
</protein>
<dbReference type="InterPro" id="IPR056866">
    <property type="entry name" value="Znf_WRKY19"/>
</dbReference>
<evidence type="ECO:0000259" key="1">
    <source>
        <dbReference type="Pfam" id="PF24906"/>
    </source>
</evidence>
<dbReference type="Pfam" id="PF24906">
    <property type="entry name" value="Zf_WRKY19"/>
    <property type="match status" value="3"/>
</dbReference>
<feature type="domain" description="WRKY19-like zinc finger" evidence="1">
    <location>
        <begin position="194"/>
        <end position="217"/>
    </location>
</feature>
<feature type="domain" description="WRKY19-like zinc finger" evidence="1">
    <location>
        <begin position="219"/>
        <end position="241"/>
    </location>
</feature>
<sequence length="299" mass="32147">MDPTFQLTEAMLTSLPPFEEDLWNVENILGSEANMLELEKDLQFLDATLAPAPVAAPFAGLHVQTDNLNYLPDAIMNQVFAVEPCYSPEPKPRNSLDLLTLEPLPLDPMAFTPPPAKRKSIVKINPAPVKIEAPLSPKPALSPKKCKQCITPGCTRRAQSNNRCKSHGGGARCTVPNCGKSSQGGGLCRAHGGGKKCKAPGCTKGTQRLGLCYLHGGIRRCTSPGCEKKDRGNGFCIAHGGGRKCSTPRCTRPARRGDSCQVHEEQKAQQTGLLLTLQSNALHPDPIAFMGRAILQSPH</sequence>
<dbReference type="EMBL" id="JNBR01000569">
    <property type="protein sequence ID" value="OQR90903.1"/>
    <property type="molecule type" value="Genomic_DNA"/>
</dbReference>
<organism evidence="2 3">
    <name type="scientific">Achlya hypogyna</name>
    <name type="common">Oomycete</name>
    <name type="synonym">Protoachlya hypogyna</name>
    <dbReference type="NCBI Taxonomy" id="1202772"/>
    <lineage>
        <taxon>Eukaryota</taxon>
        <taxon>Sar</taxon>
        <taxon>Stramenopiles</taxon>
        <taxon>Oomycota</taxon>
        <taxon>Saprolegniomycetes</taxon>
        <taxon>Saprolegniales</taxon>
        <taxon>Achlyaceae</taxon>
        <taxon>Achlya</taxon>
    </lineage>
</organism>
<evidence type="ECO:0000313" key="3">
    <source>
        <dbReference type="Proteomes" id="UP000243579"/>
    </source>
</evidence>
<name>A0A1V9YZ15_ACHHY</name>
<keyword evidence="3" id="KW-1185">Reference proteome</keyword>
<dbReference type="PANTHER" id="PTHR31827">
    <property type="entry name" value="EMB|CAB89363.1"/>
    <property type="match status" value="1"/>
</dbReference>
<dbReference type="PANTHER" id="PTHR31827:SF1">
    <property type="entry name" value="EMB|CAB89363.1"/>
    <property type="match status" value="1"/>
</dbReference>
<reference evidence="2 3" key="1">
    <citation type="journal article" date="2014" name="Genome Biol. Evol.">
        <title>The secreted proteins of Achlya hypogyna and Thraustotheca clavata identify the ancestral oomycete secretome and reveal gene acquisitions by horizontal gene transfer.</title>
        <authorList>
            <person name="Misner I."/>
            <person name="Blouin N."/>
            <person name="Leonard G."/>
            <person name="Richards T.A."/>
            <person name="Lane C.E."/>
        </authorList>
    </citation>
    <scope>NUCLEOTIDE SEQUENCE [LARGE SCALE GENOMIC DNA]</scope>
    <source>
        <strain evidence="2 3">ATCC 48635</strain>
    </source>
</reference>
<gene>
    <name evidence="2" type="ORF">ACHHYP_05154</name>
</gene>
<comment type="caution">
    <text evidence="2">The sequence shown here is derived from an EMBL/GenBank/DDBJ whole genome shotgun (WGS) entry which is preliminary data.</text>
</comment>
<dbReference type="OrthoDB" id="69635at2759"/>